<reference evidence="3" key="1">
    <citation type="submission" date="2023-10" db="EMBL/GenBank/DDBJ databases">
        <authorList>
            <person name="Hackl T."/>
        </authorList>
    </citation>
    <scope>NUCLEOTIDE SEQUENCE</scope>
</reference>
<dbReference type="GO" id="GO:0016747">
    <property type="term" value="F:acyltransferase activity, transferring groups other than amino-acyl groups"/>
    <property type="evidence" value="ECO:0007669"/>
    <property type="project" value="InterPro"/>
</dbReference>
<dbReference type="CDD" id="cd04301">
    <property type="entry name" value="NAT_SF"/>
    <property type="match status" value="1"/>
</dbReference>
<organism evidence="3 4">
    <name type="scientific">Anthostomella pinea</name>
    <dbReference type="NCBI Taxonomy" id="933095"/>
    <lineage>
        <taxon>Eukaryota</taxon>
        <taxon>Fungi</taxon>
        <taxon>Dikarya</taxon>
        <taxon>Ascomycota</taxon>
        <taxon>Pezizomycotina</taxon>
        <taxon>Sordariomycetes</taxon>
        <taxon>Xylariomycetidae</taxon>
        <taxon>Xylariales</taxon>
        <taxon>Xylariaceae</taxon>
        <taxon>Anthostomella</taxon>
    </lineage>
</organism>
<dbReference type="Pfam" id="PF00583">
    <property type="entry name" value="Acetyltransf_1"/>
    <property type="match status" value="1"/>
</dbReference>
<dbReference type="PANTHER" id="PTHR42791">
    <property type="entry name" value="GNAT FAMILY ACETYLTRANSFERASE"/>
    <property type="match status" value="1"/>
</dbReference>
<dbReference type="EMBL" id="CAUWAG010000004">
    <property type="protein sequence ID" value="CAJ2502492.1"/>
    <property type="molecule type" value="Genomic_DNA"/>
</dbReference>
<proteinExistence type="predicted"/>
<dbReference type="PANTHER" id="PTHR42791:SF17">
    <property type="entry name" value="ACETYLTRANSFERASE, GNAT FAMILY FAMILY (AFU_ORTHOLOGUE AFUA_8G05690)"/>
    <property type="match status" value="1"/>
</dbReference>
<dbReference type="SUPFAM" id="SSF55729">
    <property type="entry name" value="Acyl-CoA N-acyltransferases (Nat)"/>
    <property type="match status" value="1"/>
</dbReference>
<accession>A0AAI8VD82</accession>
<dbReference type="Gene3D" id="3.40.630.30">
    <property type="match status" value="1"/>
</dbReference>
<feature type="domain" description="N-acetyltransferase" evidence="2">
    <location>
        <begin position="340"/>
        <end position="488"/>
    </location>
</feature>
<dbReference type="PROSITE" id="PS51186">
    <property type="entry name" value="GNAT"/>
    <property type="match status" value="1"/>
</dbReference>
<name>A0AAI8VD82_9PEZI</name>
<feature type="compositionally biased region" description="Basic residues" evidence="1">
    <location>
        <begin position="162"/>
        <end position="171"/>
    </location>
</feature>
<feature type="compositionally biased region" description="Acidic residues" evidence="1">
    <location>
        <begin position="675"/>
        <end position="684"/>
    </location>
</feature>
<evidence type="ECO:0000313" key="4">
    <source>
        <dbReference type="Proteomes" id="UP001295740"/>
    </source>
</evidence>
<dbReference type="InterPro" id="IPR052523">
    <property type="entry name" value="Trichothecene_AcTrans"/>
</dbReference>
<protein>
    <submittedName>
        <fullName evidence="3">Uu.00g098860.m01.CDS01</fullName>
    </submittedName>
</protein>
<evidence type="ECO:0000313" key="3">
    <source>
        <dbReference type="EMBL" id="CAJ2502492.1"/>
    </source>
</evidence>
<gene>
    <name evidence="3" type="ORF">KHLLAP_LOCUS2960</name>
</gene>
<keyword evidence="4" id="KW-1185">Reference proteome</keyword>
<feature type="region of interest" description="Disordered" evidence="1">
    <location>
        <begin position="671"/>
        <end position="691"/>
    </location>
</feature>
<evidence type="ECO:0000259" key="2">
    <source>
        <dbReference type="PROSITE" id="PS51186"/>
    </source>
</evidence>
<dbReference type="Proteomes" id="UP001295740">
    <property type="component" value="Unassembled WGS sequence"/>
</dbReference>
<feature type="region of interest" description="Disordered" evidence="1">
    <location>
        <begin position="157"/>
        <end position="184"/>
    </location>
</feature>
<dbReference type="InterPro" id="IPR000182">
    <property type="entry name" value="GNAT_dom"/>
</dbReference>
<dbReference type="AlphaFoldDB" id="A0AAI8VD82"/>
<comment type="caution">
    <text evidence="3">The sequence shown here is derived from an EMBL/GenBank/DDBJ whole genome shotgun (WGS) entry which is preliminary data.</text>
</comment>
<dbReference type="InterPro" id="IPR016181">
    <property type="entry name" value="Acyl_CoA_acyltransferase"/>
</dbReference>
<evidence type="ECO:0000256" key="1">
    <source>
        <dbReference type="SAM" id="MobiDB-lite"/>
    </source>
</evidence>
<sequence>MRMVANKAELTKHISAAANAGEWLWGDDDWFTRWYEAPTPGSNDLFDFQNETHNLVEHQTIPVEHIGSAVSKVLERFESQRRRLSWVVGPMDQPQLETALRNRRLVLEDNEPAMVVDLEGAWDQPAQVVEPALQDYQMQLMLLEQQNRKRLMKQGQEEDAKRHHLLTRQKQRTAAQRKPDEAIPDAPTLSKLPAFGSSVPASVPQAQVQQAQAQQAILDVMSGSIPGTKGCFLTLDQQARAHRAQFQQAILDEQARAHQAQVHQISHQAILAERALVDTRARQVQSPYAALSRMAALSHQEQPQMMPSASKLPPVQQQPPRVEISLPAVESRSNAPKKPMEVQLITDAAVPAWVRAWAYEAPERSSGLEHWSHIYTTLLSALPSTQFQMFAAWDTLADGQRAIVGTGFVHLYEGVAAIHCIIVKPEHRGKGVGKSLLGFGMQLAKDKGYKMAMVTATSSGLAMFRKFGFKEIGRVKLYALQPPKYSAGVQTSNTSQAPKTDKEVKVSQRPKTEEEFIRYSKAEKQKEFLLQRHLARREYMPTQGPKTTAEDNVWQRPATGAEYMSTQNLTHLFKAAKKVKVNQTPEADKKDMVIEAPKADTAVKVSQALEADDEDDDIPDLVAGGMDIHSRVPRVYIEIKEKIRQAVAEYKMSQAESDGWDHAVAEYKMSQAESDGWDQAESDGWEWVGAA</sequence>